<dbReference type="InterPro" id="IPR011990">
    <property type="entry name" value="TPR-like_helical_dom_sf"/>
</dbReference>
<evidence type="ECO:0000259" key="2">
    <source>
        <dbReference type="Pfam" id="PF12770"/>
    </source>
</evidence>
<evidence type="ECO:0000313" key="3">
    <source>
        <dbReference type="EMBL" id="MBE9042433.1"/>
    </source>
</evidence>
<dbReference type="Gene3D" id="1.25.40.10">
    <property type="entry name" value="Tetratricopeptide repeat domain"/>
    <property type="match status" value="3"/>
</dbReference>
<dbReference type="PANTHER" id="PTHR10098">
    <property type="entry name" value="RAPSYN-RELATED"/>
    <property type="match status" value="1"/>
</dbReference>
<dbReference type="Proteomes" id="UP000621799">
    <property type="component" value="Unassembled WGS sequence"/>
</dbReference>
<organism evidence="3 4">
    <name type="scientific">Zarconia navalis LEGE 11467</name>
    <dbReference type="NCBI Taxonomy" id="1828826"/>
    <lineage>
        <taxon>Bacteria</taxon>
        <taxon>Bacillati</taxon>
        <taxon>Cyanobacteriota</taxon>
        <taxon>Cyanophyceae</taxon>
        <taxon>Oscillatoriophycideae</taxon>
        <taxon>Oscillatoriales</taxon>
        <taxon>Oscillatoriales incertae sedis</taxon>
        <taxon>Zarconia</taxon>
        <taxon>Zarconia navalis</taxon>
    </lineage>
</organism>
<gene>
    <name evidence="3" type="ORF">IQ235_16805</name>
</gene>
<evidence type="ECO:0000313" key="4">
    <source>
        <dbReference type="Proteomes" id="UP000621799"/>
    </source>
</evidence>
<sequence>MPTHIAIPATARPNLPLVALNGEEASESIEPAQNPPELLQQGKNFYQNGQFAQAASAWEQAAQTYGARQQIEWQAQALNHLSLAYQHLGELTRARDAIATSLELIGSLSKIDPINDALLAQALNTRGRLELTSGQTEEALESWKQAQAAYDRASDETGILGSQLGQAQALQALGQYRQARSLLEQINDRLQSQPDSLLKANGLRSLGIALQTIGDPVYSKQVLEQSWAISDRLDAPAETGATLLSIGNIAKDFRQYDVALRYYQQAISLSPETLIQVQAQLNQLRIWVELCQSSQSLCSREEIPALAGDIQSRLMNLAPGRGAIYARVNFANSSIDLQNAGAIAIEPQEIASSLARAISEAQQLGDRRAEAYAQAYLGKLYARNGQIEIARTLTEQALQISQNIEAADITARAAGQLGGILKEQGNIPGAKAAYQSAFDILQTLRGDLVTINPDVQFEFKESIEPIYRELASLLLRPGATQEDLKQAREVMEALQLAQLDNFFGDSCLETQPVGIDAIDPEAAVIYPIILSDRLETVWSLPDGTFSHHATPLTAPEVEGILQQLYSSLYPVYPRDERLRLSEQVYDWLIRPAEADFERNGIKTLVFVPDGFLRNLPISVLYDGRQYVMEKYGVALSPGLQLFPEGLGQERRKALAVGLTEARQGFNPLPGVNAEMQEIASEVDSTQILLDGEFTSDRFETILASQSFPIVHMATHGQFSSNPEETFLLTWNDRIGVQDFNRIFENSRFGISDPIELLVMSACQTAAGDNRATLGLAGFALRSGARSTLASLWSVSDVATSDLMREFYNQLTASDRSVTKAEALRQAQLTLLRDPLHEHPYFWSAFVLVGNWL</sequence>
<dbReference type="PROSITE" id="PS50005">
    <property type="entry name" value="TPR"/>
    <property type="match status" value="1"/>
</dbReference>
<dbReference type="SMART" id="SM00028">
    <property type="entry name" value="TPR"/>
    <property type="match status" value="6"/>
</dbReference>
<dbReference type="SUPFAM" id="SSF48452">
    <property type="entry name" value="TPR-like"/>
    <property type="match status" value="3"/>
</dbReference>
<accession>A0A928W1Y9</accession>
<reference evidence="3" key="1">
    <citation type="submission" date="2020-10" db="EMBL/GenBank/DDBJ databases">
        <authorList>
            <person name="Castelo-Branco R."/>
            <person name="Eusebio N."/>
            <person name="Adriana R."/>
            <person name="Vieira A."/>
            <person name="Brugerolle De Fraissinette N."/>
            <person name="Rezende De Castro R."/>
            <person name="Schneider M.P."/>
            <person name="Vasconcelos V."/>
            <person name="Leao P.N."/>
        </authorList>
    </citation>
    <scope>NUCLEOTIDE SEQUENCE</scope>
    <source>
        <strain evidence="3">LEGE 11467</strain>
    </source>
</reference>
<dbReference type="AlphaFoldDB" id="A0A928W1Y9"/>
<name>A0A928W1Y9_9CYAN</name>
<dbReference type="EMBL" id="JADEXN010000356">
    <property type="protein sequence ID" value="MBE9042433.1"/>
    <property type="molecule type" value="Genomic_DNA"/>
</dbReference>
<proteinExistence type="predicted"/>
<evidence type="ECO:0000256" key="1">
    <source>
        <dbReference type="PROSITE-ProRule" id="PRU00339"/>
    </source>
</evidence>
<protein>
    <submittedName>
        <fullName evidence="3">CHAT domain-containing protein</fullName>
    </submittedName>
</protein>
<keyword evidence="1" id="KW-0802">TPR repeat</keyword>
<dbReference type="Pfam" id="PF12770">
    <property type="entry name" value="CHAT"/>
    <property type="match status" value="1"/>
</dbReference>
<feature type="repeat" description="TPR" evidence="1">
    <location>
        <begin position="240"/>
        <end position="273"/>
    </location>
</feature>
<dbReference type="InterPro" id="IPR019734">
    <property type="entry name" value="TPR_rpt"/>
</dbReference>
<comment type="caution">
    <text evidence="3">The sequence shown here is derived from an EMBL/GenBank/DDBJ whole genome shotgun (WGS) entry which is preliminary data.</text>
</comment>
<dbReference type="Pfam" id="PF13181">
    <property type="entry name" value="TPR_8"/>
    <property type="match status" value="1"/>
</dbReference>
<dbReference type="PANTHER" id="PTHR10098:SF112">
    <property type="entry name" value="SLR0380 PROTEIN"/>
    <property type="match status" value="1"/>
</dbReference>
<dbReference type="InterPro" id="IPR024983">
    <property type="entry name" value="CHAT_dom"/>
</dbReference>
<keyword evidence="4" id="KW-1185">Reference proteome</keyword>
<feature type="domain" description="CHAT" evidence="2">
    <location>
        <begin position="579"/>
        <end position="850"/>
    </location>
</feature>